<feature type="region of interest" description="Disordered" evidence="1">
    <location>
        <begin position="89"/>
        <end position="129"/>
    </location>
</feature>
<name>A0AAW5ETS4_NOVHA</name>
<gene>
    <name evidence="2" type="ORF">K1W68_12135</name>
</gene>
<accession>A0AAW5ETS4</accession>
<evidence type="ECO:0000313" key="2">
    <source>
        <dbReference type="EMBL" id="MCJ8354725.1"/>
    </source>
</evidence>
<comment type="caution">
    <text evidence="2">The sequence shown here is derived from an EMBL/GenBank/DDBJ whole genome shotgun (WGS) entry which is preliminary data.</text>
</comment>
<evidence type="ECO:0008006" key="4">
    <source>
        <dbReference type="Google" id="ProtNLM"/>
    </source>
</evidence>
<reference evidence="2" key="2">
    <citation type="submission" date="2022-03" db="EMBL/GenBank/DDBJ databases">
        <authorList>
            <person name="Ryngajllo M."/>
            <person name="Jacek P."/>
            <person name="Kubiak K."/>
        </authorList>
    </citation>
    <scope>NUCLEOTIDE SEQUENCE</scope>
    <source>
        <strain evidence="2">SI1</strain>
    </source>
</reference>
<protein>
    <recommendedName>
        <fullName evidence="4">Cysteine rich repeat protein</fullName>
    </recommendedName>
</protein>
<reference evidence="2" key="1">
    <citation type="journal article" date="2021" name="Polymers (Basel)">
        <title>Highly Stretchable Bacterial Cellulose Produced by Komagataeibacter hansenii SI1.</title>
        <authorList>
            <person name="Cielecka I."/>
            <person name="Ryngajllo M."/>
            <person name="Maniukiewicz W."/>
            <person name="Bielecki S."/>
        </authorList>
    </citation>
    <scope>NUCLEOTIDE SEQUENCE</scope>
    <source>
        <strain evidence="2">SI1</strain>
    </source>
</reference>
<feature type="compositionally biased region" description="Polar residues" evidence="1">
    <location>
        <begin position="108"/>
        <end position="123"/>
    </location>
</feature>
<dbReference type="Proteomes" id="UP001202887">
    <property type="component" value="Unassembled WGS sequence"/>
</dbReference>
<dbReference type="EMBL" id="JAIBCX010000035">
    <property type="protein sequence ID" value="MCJ8354725.1"/>
    <property type="molecule type" value="Genomic_DNA"/>
</dbReference>
<evidence type="ECO:0000313" key="3">
    <source>
        <dbReference type="Proteomes" id="UP001202887"/>
    </source>
</evidence>
<proteinExistence type="predicted"/>
<dbReference type="RefSeq" id="WP_247067441.1">
    <property type="nucleotide sequence ID" value="NZ_CP094848.1"/>
</dbReference>
<sequence length="129" mass="13840">MRQFSFAGIFLPHGGRTHRILLGGMVLGGLLAGGMMALPGAWAHEPTRQQQARACRGDALRLCATSIPDEARITACMQRKIDRLSPRCRAMFHPPGMPASPSGKVTRATPSVTPQPTPRATSSGDRRPV</sequence>
<organism evidence="2 3">
    <name type="scientific">Novacetimonas hansenii</name>
    <name type="common">Komagataeibacter hansenii</name>
    <dbReference type="NCBI Taxonomy" id="436"/>
    <lineage>
        <taxon>Bacteria</taxon>
        <taxon>Pseudomonadati</taxon>
        <taxon>Pseudomonadota</taxon>
        <taxon>Alphaproteobacteria</taxon>
        <taxon>Acetobacterales</taxon>
        <taxon>Acetobacteraceae</taxon>
        <taxon>Novacetimonas</taxon>
    </lineage>
</organism>
<dbReference type="AlphaFoldDB" id="A0AAW5ETS4"/>
<evidence type="ECO:0000256" key="1">
    <source>
        <dbReference type="SAM" id="MobiDB-lite"/>
    </source>
</evidence>